<keyword evidence="2" id="KW-0479">Metal-binding</keyword>
<dbReference type="GO" id="GO:0006357">
    <property type="term" value="P:regulation of transcription by RNA polymerase II"/>
    <property type="evidence" value="ECO:0007669"/>
    <property type="project" value="TreeGrafter"/>
</dbReference>
<keyword evidence="9" id="KW-1185">Reference proteome</keyword>
<dbReference type="GO" id="GO:0008270">
    <property type="term" value="F:zinc ion binding"/>
    <property type="evidence" value="ECO:0007669"/>
    <property type="project" value="UniProtKB-KW"/>
</dbReference>
<evidence type="ECO:0000256" key="1">
    <source>
        <dbReference type="ARBA" id="ARBA00004123"/>
    </source>
</evidence>
<evidence type="ECO:0000313" key="9">
    <source>
        <dbReference type="Proteomes" id="UP000447434"/>
    </source>
</evidence>
<dbReference type="SUPFAM" id="SSF57903">
    <property type="entry name" value="FYVE/PHD zinc finger"/>
    <property type="match status" value="2"/>
</dbReference>
<comment type="caution">
    <text evidence="8">The sequence shown here is derived from an EMBL/GenBank/DDBJ whole genome shotgun (WGS) entry which is preliminary data.</text>
</comment>
<keyword evidence="3 6" id="KW-0863">Zinc-finger</keyword>
<evidence type="ECO:0000256" key="3">
    <source>
        <dbReference type="ARBA" id="ARBA00022771"/>
    </source>
</evidence>
<dbReference type="PANTHER" id="PTHR46309">
    <property type="entry name" value="PHD FINGER PROTEIN 12"/>
    <property type="match status" value="1"/>
</dbReference>
<evidence type="ECO:0000259" key="7">
    <source>
        <dbReference type="PROSITE" id="PS50016"/>
    </source>
</evidence>
<keyword evidence="4" id="KW-0862">Zinc</keyword>
<dbReference type="GO" id="GO:0016740">
    <property type="term" value="F:transferase activity"/>
    <property type="evidence" value="ECO:0007669"/>
    <property type="project" value="UniProtKB-KW"/>
</dbReference>
<keyword evidence="5" id="KW-0539">Nucleus</keyword>
<sequence>MFFCFKVRSMEVSSLGSLNPGTIIGCGKRKRYIRYDNIVEDDGVTYCEQVVSVSAVLDGGNVGASHSYERRIIRPIPPILEIVEHDLQFGLCVDVDYEEAWWEGVIFDHDNEIEERNIFFPDLGDEMKIRIQQLRITQDWDEVSDSWKRRGKWAFLELIEEIASESYIPVSIKQIYYDVRKRDDFFDRIKDWTCNIKDLWREPIMEIINHYTDLTISEILHVLDLPTSLLEKTTEKHESADNVEANMTKQESKIGLKTKANVESNVEHVSRVTVALSSSSVKDAVVEPEICPQAVVKYYLSATENCASDKKKWRLKAKKHLLAEGWVLKYRNKNKTRAVYKSPQNQCLKKLKDACRVYLEATIPRWTIAGMRTLNVSSINVEGVDSDNIMKCVTKIFQKDPEFNVRDTLLATASRSNRNTSRHRHMEMSDPNNFHQKPQNVISWLVEKNKVVPRSKVYYQGNRGRDPAVAEGRITRDGIKCSCCHNIYGINGFASHASGSSDLSPSGNIFLKDGRSLLDCQREVMYDDRTSETTEKPSNDFDKDKNDDICSICRYGGDIILCDKCPSAFHKECIGLKDIPDGHWFCPLCHCTICRKIATKSTEDGRFLTCTQCQLKYHVGCLTNRGADQHLEQWFCGINCERMYVGLRELLGKAISVGEKNLSWTLLKFENTHSSDIGNTTNEFLIECYSKLSVAALAMHECFVPQQNPLSRRDITVDIKFSRW</sequence>
<evidence type="ECO:0000313" key="8">
    <source>
        <dbReference type="EMBL" id="KAE9588982.1"/>
    </source>
</evidence>
<dbReference type="GO" id="GO:0003714">
    <property type="term" value="F:transcription corepressor activity"/>
    <property type="evidence" value="ECO:0007669"/>
    <property type="project" value="InterPro"/>
</dbReference>
<comment type="subcellular location">
    <subcellularLocation>
        <location evidence="1">Nucleus</location>
    </subcellularLocation>
</comment>
<dbReference type="Gene3D" id="3.30.40.10">
    <property type="entry name" value="Zinc/RING finger domain, C3HC4 (zinc finger)"/>
    <property type="match status" value="2"/>
</dbReference>
<dbReference type="EMBL" id="WOCE01000022">
    <property type="protein sequence ID" value="KAE9588982.1"/>
    <property type="molecule type" value="Genomic_DNA"/>
</dbReference>
<name>A0A6A4NHP1_LUPAL</name>
<dbReference type="AlphaFoldDB" id="A0A6A4NHP1"/>
<dbReference type="Proteomes" id="UP000447434">
    <property type="component" value="Chromosome 22"/>
</dbReference>
<evidence type="ECO:0000256" key="6">
    <source>
        <dbReference type="PROSITE-ProRule" id="PRU00146"/>
    </source>
</evidence>
<dbReference type="Pfam" id="PF23011">
    <property type="entry name" value="PHD-1st_NSD"/>
    <property type="match status" value="1"/>
</dbReference>
<evidence type="ECO:0000256" key="2">
    <source>
        <dbReference type="ARBA" id="ARBA00022723"/>
    </source>
</evidence>
<dbReference type="InterPro" id="IPR054292">
    <property type="entry name" value="DUF7028"/>
</dbReference>
<dbReference type="InterPro" id="IPR013083">
    <property type="entry name" value="Znf_RING/FYVE/PHD"/>
</dbReference>
<dbReference type="OrthoDB" id="1903104at2759"/>
<dbReference type="InterPro" id="IPR011011">
    <property type="entry name" value="Znf_FYVE_PHD"/>
</dbReference>
<dbReference type="InterPro" id="IPR001965">
    <property type="entry name" value="Znf_PHD"/>
</dbReference>
<gene>
    <name evidence="8" type="ORF">Lalb_Chr22g0361321</name>
</gene>
<evidence type="ECO:0000256" key="4">
    <source>
        <dbReference type="ARBA" id="ARBA00022833"/>
    </source>
</evidence>
<dbReference type="InterPro" id="IPR059153">
    <property type="entry name" value="NSD_PHD-1st"/>
</dbReference>
<protein>
    <submittedName>
        <fullName evidence="8">Putative histone acetyltransferase chromatin regulator PHD family</fullName>
    </submittedName>
</protein>
<dbReference type="Pfam" id="PF16135">
    <property type="entry name" value="TDBD"/>
    <property type="match status" value="1"/>
</dbReference>
<proteinExistence type="predicted"/>
<dbReference type="Pfam" id="PF22970">
    <property type="entry name" value="DUF7028"/>
    <property type="match status" value="1"/>
</dbReference>
<dbReference type="SMART" id="SM00743">
    <property type="entry name" value="Agenet"/>
    <property type="match status" value="1"/>
</dbReference>
<evidence type="ECO:0000256" key="5">
    <source>
        <dbReference type="ARBA" id="ARBA00023242"/>
    </source>
</evidence>
<dbReference type="InterPro" id="IPR032308">
    <property type="entry name" value="TDBD"/>
</dbReference>
<dbReference type="InterPro" id="IPR042163">
    <property type="entry name" value="PHF12"/>
</dbReference>
<feature type="domain" description="PHD-type" evidence="7">
    <location>
        <begin position="547"/>
        <end position="592"/>
    </location>
</feature>
<dbReference type="InterPro" id="IPR014002">
    <property type="entry name" value="Agenet_dom_plant"/>
</dbReference>
<dbReference type="PANTHER" id="PTHR46309:SF10">
    <property type="entry name" value="PHD ZINC FINGER PROTEIN"/>
    <property type="match status" value="1"/>
</dbReference>
<dbReference type="SMART" id="SM00249">
    <property type="entry name" value="PHD"/>
    <property type="match status" value="2"/>
</dbReference>
<reference evidence="9" key="1">
    <citation type="journal article" date="2020" name="Nat. Commun.">
        <title>Genome sequence of the cluster root forming white lupin.</title>
        <authorList>
            <person name="Hufnagel B."/>
            <person name="Marques A."/>
            <person name="Soriano A."/>
            <person name="Marques L."/>
            <person name="Divol F."/>
            <person name="Doumas P."/>
            <person name="Sallet E."/>
            <person name="Mancinotti D."/>
            <person name="Carrere S."/>
            <person name="Marande W."/>
            <person name="Arribat S."/>
            <person name="Keller J."/>
            <person name="Huneau C."/>
            <person name="Blein T."/>
            <person name="Aime D."/>
            <person name="Laguerre M."/>
            <person name="Taylor J."/>
            <person name="Schubert V."/>
            <person name="Nelson M."/>
            <person name="Geu-Flores F."/>
            <person name="Crespi M."/>
            <person name="Gallardo-Guerrero K."/>
            <person name="Delaux P.-M."/>
            <person name="Salse J."/>
            <person name="Berges H."/>
            <person name="Guyot R."/>
            <person name="Gouzy J."/>
            <person name="Peret B."/>
        </authorList>
    </citation>
    <scope>NUCLEOTIDE SEQUENCE [LARGE SCALE GENOMIC DNA]</scope>
    <source>
        <strain evidence="9">cv. Amiga</strain>
    </source>
</reference>
<organism evidence="8 9">
    <name type="scientific">Lupinus albus</name>
    <name type="common">White lupine</name>
    <name type="synonym">Lupinus termis</name>
    <dbReference type="NCBI Taxonomy" id="3870"/>
    <lineage>
        <taxon>Eukaryota</taxon>
        <taxon>Viridiplantae</taxon>
        <taxon>Streptophyta</taxon>
        <taxon>Embryophyta</taxon>
        <taxon>Tracheophyta</taxon>
        <taxon>Spermatophyta</taxon>
        <taxon>Magnoliopsida</taxon>
        <taxon>eudicotyledons</taxon>
        <taxon>Gunneridae</taxon>
        <taxon>Pentapetalae</taxon>
        <taxon>rosids</taxon>
        <taxon>fabids</taxon>
        <taxon>Fabales</taxon>
        <taxon>Fabaceae</taxon>
        <taxon>Papilionoideae</taxon>
        <taxon>50 kb inversion clade</taxon>
        <taxon>genistoids sensu lato</taxon>
        <taxon>core genistoids</taxon>
        <taxon>Genisteae</taxon>
        <taxon>Lupinus</taxon>
    </lineage>
</organism>
<dbReference type="PROSITE" id="PS51257">
    <property type="entry name" value="PROKAR_LIPOPROTEIN"/>
    <property type="match status" value="1"/>
</dbReference>
<keyword evidence="8" id="KW-0808">Transferase</keyword>
<dbReference type="GO" id="GO:0005634">
    <property type="term" value="C:nucleus"/>
    <property type="evidence" value="ECO:0007669"/>
    <property type="project" value="UniProtKB-SubCell"/>
</dbReference>
<accession>A0A6A4NHP1</accession>
<dbReference type="InterPro" id="IPR019787">
    <property type="entry name" value="Znf_PHD-finger"/>
</dbReference>
<dbReference type="PROSITE" id="PS50016">
    <property type="entry name" value="ZF_PHD_2"/>
    <property type="match status" value="1"/>
</dbReference>